<dbReference type="EMBL" id="CAKOFQ010006984">
    <property type="protein sequence ID" value="CAH1985670.1"/>
    <property type="molecule type" value="Genomic_DNA"/>
</dbReference>
<feature type="compositionally biased region" description="Basic residues" evidence="1">
    <location>
        <begin position="90"/>
        <end position="100"/>
    </location>
</feature>
<organism evidence="3 4">
    <name type="scientific">Acanthoscelides obtectus</name>
    <name type="common">Bean weevil</name>
    <name type="synonym">Bruchus obtectus</name>
    <dbReference type="NCBI Taxonomy" id="200917"/>
    <lineage>
        <taxon>Eukaryota</taxon>
        <taxon>Metazoa</taxon>
        <taxon>Ecdysozoa</taxon>
        <taxon>Arthropoda</taxon>
        <taxon>Hexapoda</taxon>
        <taxon>Insecta</taxon>
        <taxon>Pterygota</taxon>
        <taxon>Neoptera</taxon>
        <taxon>Endopterygota</taxon>
        <taxon>Coleoptera</taxon>
        <taxon>Polyphaga</taxon>
        <taxon>Cucujiformia</taxon>
        <taxon>Chrysomeloidea</taxon>
        <taxon>Chrysomelidae</taxon>
        <taxon>Bruchinae</taxon>
        <taxon>Bruchini</taxon>
        <taxon>Acanthoscelides</taxon>
    </lineage>
</organism>
<feature type="compositionally biased region" description="Polar residues" evidence="1">
    <location>
        <begin position="70"/>
        <end position="80"/>
    </location>
</feature>
<evidence type="ECO:0000259" key="2">
    <source>
        <dbReference type="Pfam" id="PF10180"/>
    </source>
</evidence>
<dbReference type="PANTHER" id="PTHR22306:SF2">
    <property type="entry name" value="CHROMOSOME 7 OPEN READING FRAME 50"/>
    <property type="match status" value="1"/>
</dbReference>
<evidence type="ECO:0000256" key="1">
    <source>
        <dbReference type="SAM" id="MobiDB-lite"/>
    </source>
</evidence>
<evidence type="ECO:0000313" key="4">
    <source>
        <dbReference type="Proteomes" id="UP001152888"/>
    </source>
</evidence>
<feature type="region of interest" description="Disordered" evidence="1">
    <location>
        <begin position="56"/>
        <end position="177"/>
    </location>
</feature>
<sequence length="298" mass="34589">MGAAKKNKSKKRKGVVGFDEEMVKKEDAKVILDQTFNNKVIDNPPSEGIRETVGMKQIQRRKKGIKNDAETNVSTMNNMESEVGEEFTRKKNRKQNKKVKKSDTDCEDGSPSQNGPEHKAPNKVNKKKHDAFNIENGATDDVSPKKKRKEIENSVPQEDNDVDGTEPIVEKKESIRAQKRRKHAELLSQKKMKAELKMQQSALNYLSKWKHSRSDWKFEKLKQIWLQQNLYDEANIPKEFWEVTVEYFAGSKGSTRDTILKEAVKIIEKEEQSEESNDDEDYQMKLQRARDIIQYLQE</sequence>
<reference evidence="3" key="1">
    <citation type="submission" date="2022-03" db="EMBL/GenBank/DDBJ databases">
        <authorList>
            <person name="Sayadi A."/>
        </authorList>
    </citation>
    <scope>NUCLEOTIDE SEQUENCE</scope>
</reference>
<dbReference type="InterPro" id="IPR019327">
    <property type="entry name" value="WKF"/>
</dbReference>
<protein>
    <recommendedName>
        <fullName evidence="2">WKF domain-containing protein</fullName>
    </recommendedName>
</protein>
<dbReference type="AlphaFoldDB" id="A0A9P0L574"/>
<dbReference type="Proteomes" id="UP001152888">
    <property type="component" value="Unassembled WGS sequence"/>
</dbReference>
<comment type="caution">
    <text evidence="3">The sequence shown here is derived from an EMBL/GenBank/DDBJ whole genome shotgun (WGS) entry which is preliminary data.</text>
</comment>
<dbReference type="PANTHER" id="PTHR22306">
    <property type="entry name" value="CHROMOSOME 7 OPEN READING FRAME 50"/>
    <property type="match status" value="1"/>
</dbReference>
<keyword evidence="4" id="KW-1185">Reference proteome</keyword>
<dbReference type="Pfam" id="PF10180">
    <property type="entry name" value="WKF"/>
    <property type="match status" value="1"/>
</dbReference>
<feature type="domain" description="WKF" evidence="2">
    <location>
        <begin position="204"/>
        <end position="265"/>
    </location>
</feature>
<dbReference type="OrthoDB" id="10261563at2759"/>
<evidence type="ECO:0000313" key="3">
    <source>
        <dbReference type="EMBL" id="CAH1985670.1"/>
    </source>
</evidence>
<name>A0A9P0L574_ACAOB</name>
<proteinExistence type="predicted"/>
<gene>
    <name evidence="3" type="ORF">ACAOBT_LOCUS16809</name>
</gene>
<accession>A0A9P0L574</accession>